<evidence type="ECO:0000313" key="2">
    <source>
        <dbReference type="WBParaSite" id="PDA_v2.g29256.t1"/>
    </source>
</evidence>
<dbReference type="AlphaFoldDB" id="A0A914QD82"/>
<evidence type="ECO:0000313" key="1">
    <source>
        <dbReference type="Proteomes" id="UP000887578"/>
    </source>
</evidence>
<proteinExistence type="predicted"/>
<dbReference type="WBParaSite" id="PDA_v2.g29256.t1">
    <property type="protein sequence ID" value="PDA_v2.g29256.t1"/>
    <property type="gene ID" value="PDA_v2.g29256"/>
</dbReference>
<sequence>MRPMGENLGDEPLLMYKLNEWNSLDFDYRKDIKKIVSAKKLKKVRTNKILDVDESDFLNYCDVDFDEVEEEENGMNEEIIVPAITSNLTIGDCCVAKTPKTRKRKHLNIDFDIVEEAIQKIKIPNSQSLKATDELLTMGDEFDENFTQKCDINVKVN</sequence>
<organism evidence="1 2">
    <name type="scientific">Panagrolaimus davidi</name>
    <dbReference type="NCBI Taxonomy" id="227884"/>
    <lineage>
        <taxon>Eukaryota</taxon>
        <taxon>Metazoa</taxon>
        <taxon>Ecdysozoa</taxon>
        <taxon>Nematoda</taxon>
        <taxon>Chromadorea</taxon>
        <taxon>Rhabditida</taxon>
        <taxon>Tylenchina</taxon>
        <taxon>Panagrolaimomorpha</taxon>
        <taxon>Panagrolaimoidea</taxon>
        <taxon>Panagrolaimidae</taxon>
        <taxon>Panagrolaimus</taxon>
    </lineage>
</organism>
<reference evidence="2" key="1">
    <citation type="submission" date="2022-11" db="UniProtKB">
        <authorList>
            <consortium name="WormBaseParasite"/>
        </authorList>
    </citation>
    <scope>IDENTIFICATION</scope>
</reference>
<protein>
    <submittedName>
        <fullName evidence="2">Uncharacterized protein</fullName>
    </submittedName>
</protein>
<name>A0A914QD82_9BILA</name>
<accession>A0A914QD82</accession>
<dbReference type="Proteomes" id="UP000887578">
    <property type="component" value="Unplaced"/>
</dbReference>
<keyword evidence="1" id="KW-1185">Reference proteome</keyword>